<evidence type="ECO:0000313" key="4">
    <source>
        <dbReference type="Proteomes" id="UP000247702"/>
    </source>
</evidence>
<evidence type="ECO:0000313" key="2">
    <source>
        <dbReference type="EMBL" id="GBB84064.1"/>
    </source>
</evidence>
<name>A0A2Z6QGZ1_9GLOM</name>
<sequence length="91" mass="10241">MYNNEINVNNKLSPPTANQAEQESPNYDSDISSSDDELIPIVEKTFTFNEKNILITILPAVNSNTINMQELAAGEYWFELSGIIMVVNFLN</sequence>
<reference evidence="3" key="2">
    <citation type="submission" date="2019-10" db="EMBL/GenBank/DDBJ databases">
        <title>Conservation and host-specific expression of non-tandemly repeated heterogenous ribosome RNA gene in arbuscular mycorrhizal fungi.</title>
        <authorList>
            <person name="Maeda T."/>
            <person name="Kobayashi Y."/>
            <person name="Nakagawa T."/>
            <person name="Ezawa T."/>
            <person name="Yamaguchi K."/>
            <person name="Bino T."/>
            <person name="Nishimoto Y."/>
            <person name="Shigenobu S."/>
            <person name="Kawaguchi M."/>
        </authorList>
    </citation>
    <scope>NUCLEOTIDE SEQUENCE</scope>
    <source>
        <strain evidence="3">HR1</strain>
    </source>
</reference>
<dbReference type="EMBL" id="BEXD01000080">
    <property type="protein sequence ID" value="GBB84064.1"/>
    <property type="molecule type" value="Genomic_DNA"/>
</dbReference>
<feature type="region of interest" description="Disordered" evidence="1">
    <location>
        <begin position="1"/>
        <end position="34"/>
    </location>
</feature>
<protein>
    <submittedName>
        <fullName evidence="2">Uncharacterized protein</fullName>
    </submittedName>
</protein>
<dbReference type="AlphaFoldDB" id="A0A2Z6QGZ1"/>
<evidence type="ECO:0000256" key="1">
    <source>
        <dbReference type="SAM" id="MobiDB-lite"/>
    </source>
</evidence>
<gene>
    <name evidence="3" type="ORF">RCL2_003112100</name>
    <name evidence="2" type="ORF">RclHR1_01070014</name>
</gene>
<evidence type="ECO:0000313" key="3">
    <source>
        <dbReference type="EMBL" id="GET04828.1"/>
    </source>
</evidence>
<dbReference type="Proteomes" id="UP000615446">
    <property type="component" value="Unassembled WGS sequence"/>
</dbReference>
<feature type="compositionally biased region" description="Polar residues" evidence="1">
    <location>
        <begin position="1"/>
        <end position="27"/>
    </location>
</feature>
<proteinExistence type="predicted"/>
<reference evidence="2 4" key="1">
    <citation type="submission" date="2017-11" db="EMBL/GenBank/DDBJ databases">
        <title>The genome of Rhizophagus clarus HR1 reveals common genetic basis of auxotrophy among arbuscular mycorrhizal fungi.</title>
        <authorList>
            <person name="Kobayashi Y."/>
        </authorList>
    </citation>
    <scope>NUCLEOTIDE SEQUENCE [LARGE SCALE GENOMIC DNA]</scope>
    <source>
        <strain evidence="2 4">HR1</strain>
    </source>
</reference>
<organism evidence="2 4">
    <name type="scientific">Rhizophagus clarus</name>
    <dbReference type="NCBI Taxonomy" id="94130"/>
    <lineage>
        <taxon>Eukaryota</taxon>
        <taxon>Fungi</taxon>
        <taxon>Fungi incertae sedis</taxon>
        <taxon>Mucoromycota</taxon>
        <taxon>Glomeromycotina</taxon>
        <taxon>Glomeromycetes</taxon>
        <taxon>Glomerales</taxon>
        <taxon>Glomeraceae</taxon>
        <taxon>Rhizophagus</taxon>
    </lineage>
</organism>
<keyword evidence="4" id="KW-1185">Reference proteome</keyword>
<accession>A0A2Z6QGZ1</accession>
<comment type="caution">
    <text evidence="2">The sequence shown here is derived from an EMBL/GenBank/DDBJ whole genome shotgun (WGS) entry which is preliminary data.</text>
</comment>
<dbReference type="EMBL" id="BLAL01000357">
    <property type="protein sequence ID" value="GET04828.1"/>
    <property type="molecule type" value="Genomic_DNA"/>
</dbReference>
<dbReference type="Proteomes" id="UP000247702">
    <property type="component" value="Unassembled WGS sequence"/>
</dbReference>